<protein>
    <submittedName>
        <fullName evidence="4">Por secretion system C-terminal sorting domain-containing protein</fullName>
    </submittedName>
</protein>
<feature type="signal peptide" evidence="2">
    <location>
        <begin position="1"/>
        <end position="24"/>
    </location>
</feature>
<dbReference type="Gene3D" id="2.60.40.10">
    <property type="entry name" value="Immunoglobulins"/>
    <property type="match status" value="1"/>
</dbReference>
<evidence type="ECO:0000259" key="3">
    <source>
        <dbReference type="Pfam" id="PF18962"/>
    </source>
</evidence>
<keyword evidence="5" id="KW-1185">Reference proteome</keyword>
<evidence type="ECO:0000313" key="5">
    <source>
        <dbReference type="Proteomes" id="UP000199532"/>
    </source>
</evidence>
<gene>
    <name evidence="4" type="ORF">SAMN04487995_0147</name>
</gene>
<dbReference type="InterPro" id="IPR013783">
    <property type="entry name" value="Ig-like_fold"/>
</dbReference>
<accession>A0A1H6Q6M9</accession>
<feature type="transmembrane region" description="Helical" evidence="1">
    <location>
        <begin position="124"/>
        <end position="142"/>
    </location>
</feature>
<feature type="chain" id="PRO_5011737322" evidence="2">
    <location>
        <begin position="25"/>
        <end position="348"/>
    </location>
</feature>
<dbReference type="NCBIfam" id="TIGR04183">
    <property type="entry name" value="Por_Secre_tail"/>
    <property type="match status" value="1"/>
</dbReference>
<keyword evidence="2" id="KW-0732">Signal</keyword>
<dbReference type="OrthoDB" id="1490051at2"/>
<dbReference type="RefSeq" id="WP_090330789.1">
    <property type="nucleotide sequence ID" value="NZ_FNXY01000001.1"/>
</dbReference>
<dbReference type="STRING" id="408657.SAMN04487995_0147"/>
<sequence length="348" mass="38266">MQLKSTFLVLLFCILAFTKAAAQADPGSAGITFSKSVFQVKEQGSLRVLIGNYTEGISSGTALKPYDAIFTITIPSLFSVTGEIDLKAVPFPVILVSQMMNAFGSTIIVLTAPKGIPKGANGTVIIPVVAVSGSAEILYATVKTDFNLSYPPSGNMLPTNDLASAPVVVVSPLPVILSSFKVYSENLKANLFWTTTQEKNSERFDIERSQDGKQWEQIGSVSSAFESSEKQNYRFTDSSPKDGTNYYRLKMVDKDQSFTHSNMCQANFQNIRLEIYPNPVAETLNIRLGKWSDVISIALLSSDGVIHYESGKTLSEKIDVRAFKNGSYIFKLKKQDNTFVTQRIMIVR</sequence>
<feature type="transmembrane region" description="Helical" evidence="1">
    <location>
        <begin position="162"/>
        <end position="183"/>
    </location>
</feature>
<dbReference type="Proteomes" id="UP000199532">
    <property type="component" value="Unassembled WGS sequence"/>
</dbReference>
<reference evidence="4 5" key="1">
    <citation type="submission" date="2016-10" db="EMBL/GenBank/DDBJ databases">
        <authorList>
            <person name="de Groot N.N."/>
        </authorList>
    </citation>
    <scope>NUCLEOTIDE SEQUENCE [LARGE SCALE GENOMIC DNA]</scope>
    <source>
        <strain evidence="4 5">DSM 19938</strain>
    </source>
</reference>
<dbReference type="InterPro" id="IPR026444">
    <property type="entry name" value="Secre_tail"/>
</dbReference>
<feature type="transmembrane region" description="Helical" evidence="1">
    <location>
        <begin position="89"/>
        <end position="112"/>
    </location>
</feature>
<organism evidence="4 5">
    <name type="scientific">Dyadobacter koreensis</name>
    <dbReference type="NCBI Taxonomy" id="408657"/>
    <lineage>
        <taxon>Bacteria</taxon>
        <taxon>Pseudomonadati</taxon>
        <taxon>Bacteroidota</taxon>
        <taxon>Cytophagia</taxon>
        <taxon>Cytophagales</taxon>
        <taxon>Spirosomataceae</taxon>
        <taxon>Dyadobacter</taxon>
    </lineage>
</organism>
<keyword evidence="1" id="KW-1133">Transmembrane helix</keyword>
<keyword evidence="1" id="KW-0472">Membrane</keyword>
<proteinExistence type="predicted"/>
<dbReference type="AlphaFoldDB" id="A0A1H6Q6M9"/>
<evidence type="ECO:0000313" key="4">
    <source>
        <dbReference type="EMBL" id="SEI37546.1"/>
    </source>
</evidence>
<dbReference type="EMBL" id="FNXY01000001">
    <property type="protein sequence ID" value="SEI37546.1"/>
    <property type="molecule type" value="Genomic_DNA"/>
</dbReference>
<feature type="domain" description="Secretion system C-terminal sorting" evidence="3">
    <location>
        <begin position="275"/>
        <end position="346"/>
    </location>
</feature>
<evidence type="ECO:0000256" key="1">
    <source>
        <dbReference type="SAM" id="Phobius"/>
    </source>
</evidence>
<name>A0A1H6Q6M9_9BACT</name>
<dbReference type="Pfam" id="PF18962">
    <property type="entry name" value="Por_Secre_tail"/>
    <property type="match status" value="1"/>
</dbReference>
<evidence type="ECO:0000256" key="2">
    <source>
        <dbReference type="SAM" id="SignalP"/>
    </source>
</evidence>
<keyword evidence="1" id="KW-0812">Transmembrane</keyword>